<evidence type="ECO:0000313" key="2">
    <source>
        <dbReference type="EMBL" id="QMT18880.1"/>
    </source>
</evidence>
<gene>
    <name evidence="2" type="ORF">H1Q58_07965</name>
</gene>
<dbReference type="KEGG" id="pdec:H1Q58_07965"/>
<dbReference type="RefSeq" id="WP_182093331.1">
    <property type="nucleotide sequence ID" value="NZ_CP059540.1"/>
</dbReference>
<dbReference type="EMBL" id="CP059540">
    <property type="protein sequence ID" value="QMT18880.1"/>
    <property type="molecule type" value="Genomic_DNA"/>
</dbReference>
<dbReference type="Proteomes" id="UP000514716">
    <property type="component" value="Chromosome"/>
</dbReference>
<reference evidence="2 3" key="1">
    <citation type="submission" date="2020-07" db="EMBL/GenBank/DDBJ databases">
        <title>Screening of a cold-adapted Planococcus bacterium producing protease in traditional shrimp paste and protease identification by genome sequencing.</title>
        <authorList>
            <person name="Gao R."/>
            <person name="Leng W."/>
            <person name="Chu Q."/>
            <person name="Wu X."/>
            <person name="Liu H."/>
            <person name="Li X."/>
        </authorList>
    </citation>
    <scope>NUCLEOTIDE SEQUENCE [LARGE SCALE GENOMIC DNA]</scope>
    <source>
        <strain evidence="2 3">XJ11</strain>
    </source>
</reference>
<keyword evidence="3" id="KW-1185">Reference proteome</keyword>
<organism evidence="2 3">
    <name type="scientific">Planococcus maritimus</name>
    <dbReference type="NCBI Taxonomy" id="192421"/>
    <lineage>
        <taxon>Bacteria</taxon>
        <taxon>Bacillati</taxon>
        <taxon>Bacillota</taxon>
        <taxon>Bacilli</taxon>
        <taxon>Bacillales</taxon>
        <taxon>Caryophanaceae</taxon>
        <taxon>Planococcus</taxon>
    </lineage>
</organism>
<feature type="transmembrane region" description="Helical" evidence="1">
    <location>
        <begin position="6"/>
        <end position="25"/>
    </location>
</feature>
<protein>
    <submittedName>
        <fullName evidence="2">Uncharacterized protein</fullName>
    </submittedName>
</protein>
<accession>A0A7D7RG15</accession>
<sequence>MSRESIKLILSIAIILLVVGLGMYLQNSIAPVYGIPGLLEPFLEK</sequence>
<keyword evidence="1" id="KW-0812">Transmembrane</keyword>
<dbReference type="AlphaFoldDB" id="A0A7D7RG15"/>
<keyword evidence="1" id="KW-0472">Membrane</keyword>
<proteinExistence type="predicted"/>
<evidence type="ECO:0000256" key="1">
    <source>
        <dbReference type="SAM" id="Phobius"/>
    </source>
</evidence>
<evidence type="ECO:0000313" key="3">
    <source>
        <dbReference type="Proteomes" id="UP000514716"/>
    </source>
</evidence>
<name>A0A7D7RG15_PLAMR</name>
<keyword evidence="1" id="KW-1133">Transmembrane helix</keyword>